<dbReference type="SUPFAM" id="SSF55874">
    <property type="entry name" value="ATPase domain of HSP90 chaperone/DNA topoisomerase II/histidine kinase"/>
    <property type="match status" value="1"/>
</dbReference>
<feature type="non-terminal residue" evidence="8">
    <location>
        <position position="1"/>
    </location>
</feature>
<protein>
    <recommendedName>
        <fullName evidence="2">histidine kinase</fullName>
        <ecNumber evidence="2">2.7.13.3</ecNumber>
    </recommendedName>
</protein>
<dbReference type="Proteomes" id="UP000523795">
    <property type="component" value="Unassembled WGS sequence"/>
</dbReference>
<evidence type="ECO:0000256" key="4">
    <source>
        <dbReference type="ARBA" id="ARBA00022741"/>
    </source>
</evidence>
<reference evidence="8 9" key="1">
    <citation type="submission" date="2020-04" db="EMBL/GenBank/DDBJ databases">
        <authorList>
            <person name="Liu S."/>
        </authorList>
    </citation>
    <scope>NUCLEOTIDE SEQUENCE [LARGE SCALE GENOMIC DNA]</scope>
    <source>
        <strain evidence="8 9">CGMCC 1.15091</strain>
    </source>
</reference>
<keyword evidence="4" id="KW-0547">Nucleotide-binding</keyword>
<keyword evidence="9" id="KW-1185">Reference proteome</keyword>
<comment type="catalytic activity">
    <reaction evidence="1">
        <text>ATP + protein L-histidine = ADP + protein N-phospho-L-histidine.</text>
        <dbReference type="EC" id="2.7.13.3"/>
    </reaction>
</comment>
<evidence type="ECO:0000256" key="5">
    <source>
        <dbReference type="ARBA" id="ARBA00022777"/>
    </source>
</evidence>
<dbReference type="EMBL" id="JAAZSR010000118">
    <property type="protein sequence ID" value="NKX50711.1"/>
    <property type="molecule type" value="Genomic_DNA"/>
</dbReference>
<keyword evidence="6" id="KW-0067">ATP-binding</keyword>
<dbReference type="InterPro" id="IPR036890">
    <property type="entry name" value="HATPase_C_sf"/>
</dbReference>
<evidence type="ECO:0000256" key="3">
    <source>
        <dbReference type="ARBA" id="ARBA00022679"/>
    </source>
</evidence>
<evidence type="ECO:0000256" key="7">
    <source>
        <dbReference type="ARBA" id="ARBA00023012"/>
    </source>
</evidence>
<proteinExistence type="predicted"/>
<sequence length="94" mass="10083">TALVQDIIELSRLQSANVVQSGRPVDLNAVVAEALDRNKLPAEAKDISIVVGGRLPLPVYGDADLLMTALRNLIDNAIRYAPEHSKVGVGLRAR</sequence>
<keyword evidence="7" id="KW-0902">Two-component regulatory system</keyword>
<dbReference type="PANTHER" id="PTHR42878:SF7">
    <property type="entry name" value="SENSOR HISTIDINE KINASE GLRK"/>
    <property type="match status" value="1"/>
</dbReference>
<evidence type="ECO:0000256" key="2">
    <source>
        <dbReference type="ARBA" id="ARBA00012438"/>
    </source>
</evidence>
<evidence type="ECO:0000256" key="6">
    <source>
        <dbReference type="ARBA" id="ARBA00022840"/>
    </source>
</evidence>
<keyword evidence="5 8" id="KW-0418">Kinase</keyword>
<dbReference type="GO" id="GO:0016301">
    <property type="term" value="F:kinase activity"/>
    <property type="evidence" value="ECO:0007669"/>
    <property type="project" value="UniProtKB-KW"/>
</dbReference>
<evidence type="ECO:0000256" key="1">
    <source>
        <dbReference type="ARBA" id="ARBA00000085"/>
    </source>
</evidence>
<dbReference type="PANTHER" id="PTHR42878">
    <property type="entry name" value="TWO-COMPONENT HISTIDINE KINASE"/>
    <property type="match status" value="1"/>
</dbReference>
<dbReference type="InterPro" id="IPR050351">
    <property type="entry name" value="BphY/WalK/GraS-like"/>
</dbReference>
<name>A0ABX1JR23_9MICC</name>
<dbReference type="Gene3D" id="3.30.565.10">
    <property type="entry name" value="Histidine kinase-like ATPase, C-terminal domain"/>
    <property type="match status" value="1"/>
</dbReference>
<organism evidence="8 9">
    <name type="scientific">Arthrobacter deserti</name>
    <dbReference type="NCBI Taxonomy" id="1742687"/>
    <lineage>
        <taxon>Bacteria</taxon>
        <taxon>Bacillati</taxon>
        <taxon>Actinomycetota</taxon>
        <taxon>Actinomycetes</taxon>
        <taxon>Micrococcales</taxon>
        <taxon>Micrococcaceae</taxon>
        <taxon>Arthrobacter</taxon>
    </lineage>
</organism>
<evidence type="ECO:0000313" key="9">
    <source>
        <dbReference type="Proteomes" id="UP000523795"/>
    </source>
</evidence>
<feature type="non-terminal residue" evidence="8">
    <location>
        <position position="94"/>
    </location>
</feature>
<gene>
    <name evidence="8" type="ORF">HER39_09060</name>
</gene>
<comment type="caution">
    <text evidence="8">The sequence shown here is derived from an EMBL/GenBank/DDBJ whole genome shotgun (WGS) entry which is preliminary data.</text>
</comment>
<dbReference type="EC" id="2.7.13.3" evidence="2"/>
<keyword evidence="3" id="KW-0808">Transferase</keyword>
<evidence type="ECO:0000313" key="8">
    <source>
        <dbReference type="EMBL" id="NKX50711.1"/>
    </source>
</evidence>
<accession>A0ABX1JR23</accession>